<dbReference type="Pfam" id="PF03130">
    <property type="entry name" value="HEAT_PBS"/>
    <property type="match status" value="1"/>
</dbReference>
<dbReference type="EMBL" id="PUHY01000010">
    <property type="protein sequence ID" value="PQO34340.1"/>
    <property type="molecule type" value="Genomic_DNA"/>
</dbReference>
<dbReference type="PANTHER" id="PTHR12697">
    <property type="entry name" value="PBS LYASE HEAT-LIKE PROTEIN"/>
    <property type="match status" value="1"/>
</dbReference>
<evidence type="ECO:0000313" key="1">
    <source>
        <dbReference type="EMBL" id="PQO34340.1"/>
    </source>
</evidence>
<dbReference type="GO" id="GO:0016491">
    <property type="term" value="F:oxidoreductase activity"/>
    <property type="evidence" value="ECO:0007669"/>
    <property type="project" value="TreeGrafter"/>
</dbReference>
<evidence type="ECO:0008006" key="3">
    <source>
        <dbReference type="Google" id="ProtNLM"/>
    </source>
</evidence>
<dbReference type="RefSeq" id="WP_105330071.1">
    <property type="nucleotide sequence ID" value="NZ_PUHY01000010.1"/>
</dbReference>
<dbReference type="Pfam" id="PF13646">
    <property type="entry name" value="HEAT_2"/>
    <property type="match status" value="1"/>
</dbReference>
<dbReference type="InterPro" id="IPR004155">
    <property type="entry name" value="PBS_lyase_HEAT"/>
</dbReference>
<dbReference type="SMART" id="SM00567">
    <property type="entry name" value="EZ_HEAT"/>
    <property type="match status" value="3"/>
</dbReference>
<dbReference type="InterPro" id="IPR016024">
    <property type="entry name" value="ARM-type_fold"/>
</dbReference>
<dbReference type="PROSITE" id="PS51257">
    <property type="entry name" value="PROKAR_LIPOPROTEIN"/>
    <property type="match status" value="1"/>
</dbReference>
<gene>
    <name evidence="1" type="ORF">C5Y83_12485</name>
</gene>
<dbReference type="AlphaFoldDB" id="A0A2S8FQL7"/>
<sequence length="233" mass="25317">MDHKSTLRGMYLVLLLGFAGCASNGAIVDPLIYWDKDDPEILAKYGPTPTQRIQSLDSVANRASGLSQADRTRHSTNISKELAEESNSVIRVHMVRALAKLNTPEAFAGLKSSLYDSDEAVRREAVTAMGVTKNPEAVALLGDVLIRDRDYDVRLSAAKSLGEFSSGAAHEALVPALDARDPAMRFAAIESLRKSSKVDYQGDTAKWREFAQGGNPEPPTTSIAEQLIPSFLR</sequence>
<name>A0A2S8FQL7_9BACT</name>
<reference evidence="1 2" key="1">
    <citation type="submission" date="2018-02" db="EMBL/GenBank/DDBJ databases">
        <title>Comparative genomes isolates from brazilian mangrove.</title>
        <authorList>
            <person name="Araujo J.E."/>
            <person name="Taketani R.G."/>
            <person name="Silva M.C.P."/>
            <person name="Loureco M.V."/>
            <person name="Andreote F.D."/>
        </authorList>
    </citation>
    <scope>NUCLEOTIDE SEQUENCE [LARGE SCALE GENOMIC DNA]</scope>
    <source>
        <strain evidence="1 2">Hex-1 MGV</strain>
    </source>
</reference>
<dbReference type="Gene3D" id="1.25.10.10">
    <property type="entry name" value="Leucine-rich Repeat Variant"/>
    <property type="match status" value="1"/>
</dbReference>
<organism evidence="1 2">
    <name type="scientific">Blastopirellula marina</name>
    <dbReference type="NCBI Taxonomy" id="124"/>
    <lineage>
        <taxon>Bacteria</taxon>
        <taxon>Pseudomonadati</taxon>
        <taxon>Planctomycetota</taxon>
        <taxon>Planctomycetia</taxon>
        <taxon>Pirellulales</taxon>
        <taxon>Pirellulaceae</taxon>
        <taxon>Blastopirellula</taxon>
    </lineage>
</organism>
<proteinExistence type="predicted"/>
<accession>A0A2S8FQL7</accession>
<protein>
    <recommendedName>
        <fullName evidence="3">HEAT repeat domain-containing protein</fullName>
    </recommendedName>
</protein>
<comment type="caution">
    <text evidence="1">The sequence shown here is derived from an EMBL/GenBank/DDBJ whole genome shotgun (WGS) entry which is preliminary data.</text>
</comment>
<dbReference type="SUPFAM" id="SSF48371">
    <property type="entry name" value="ARM repeat"/>
    <property type="match status" value="1"/>
</dbReference>
<dbReference type="OrthoDB" id="257115at2"/>
<dbReference type="InterPro" id="IPR011989">
    <property type="entry name" value="ARM-like"/>
</dbReference>
<dbReference type="Proteomes" id="UP000238322">
    <property type="component" value="Unassembled WGS sequence"/>
</dbReference>
<dbReference type="PANTHER" id="PTHR12697:SF5">
    <property type="entry name" value="DEOXYHYPUSINE HYDROXYLASE"/>
    <property type="match status" value="1"/>
</dbReference>
<evidence type="ECO:0000313" key="2">
    <source>
        <dbReference type="Proteomes" id="UP000238322"/>
    </source>
</evidence>